<dbReference type="InterPro" id="IPR006094">
    <property type="entry name" value="Oxid_FAD_bind_N"/>
</dbReference>
<dbReference type="InterPro" id="IPR050416">
    <property type="entry name" value="FAD-linked_Oxidoreductase"/>
</dbReference>
<gene>
    <name evidence="6" type="ORF">B0T10DRAFT_535106</name>
</gene>
<keyword evidence="2" id="KW-0285">Flavoprotein</keyword>
<evidence type="ECO:0000256" key="2">
    <source>
        <dbReference type="ARBA" id="ARBA00022630"/>
    </source>
</evidence>
<feature type="domain" description="FAD-binding PCMH-type" evidence="5">
    <location>
        <begin position="44"/>
        <end position="216"/>
    </location>
</feature>
<dbReference type="PANTHER" id="PTHR42973:SF17">
    <property type="entry name" value="OXIDASE, PUTATIVE (AFU_ORTHOLOGUE AFUA_6G14340)-RELATED"/>
    <property type="match status" value="1"/>
</dbReference>
<dbReference type="PROSITE" id="PS51387">
    <property type="entry name" value="FAD_PCMH"/>
    <property type="match status" value="1"/>
</dbReference>
<dbReference type="PANTHER" id="PTHR42973">
    <property type="entry name" value="BINDING OXIDOREDUCTASE, PUTATIVE (AFU_ORTHOLOGUE AFUA_1G17690)-RELATED"/>
    <property type="match status" value="1"/>
</dbReference>
<organism evidence="6 7">
    <name type="scientific">Thelonectria olida</name>
    <dbReference type="NCBI Taxonomy" id="1576542"/>
    <lineage>
        <taxon>Eukaryota</taxon>
        <taxon>Fungi</taxon>
        <taxon>Dikarya</taxon>
        <taxon>Ascomycota</taxon>
        <taxon>Pezizomycotina</taxon>
        <taxon>Sordariomycetes</taxon>
        <taxon>Hypocreomycetidae</taxon>
        <taxon>Hypocreales</taxon>
        <taxon>Nectriaceae</taxon>
        <taxon>Thelonectria</taxon>
    </lineage>
</organism>
<comment type="similarity">
    <text evidence="1">Belongs to the oxygen-dependent FAD-linked oxidoreductase family.</text>
</comment>
<dbReference type="OrthoDB" id="415825at2759"/>
<dbReference type="Gene3D" id="3.40.462.20">
    <property type="match status" value="1"/>
</dbReference>
<protein>
    <submittedName>
        <fullName evidence="6">FAD binding domain-containing protein</fullName>
    </submittedName>
</protein>
<keyword evidence="4" id="KW-0560">Oxidoreductase</keyword>
<evidence type="ECO:0000256" key="4">
    <source>
        <dbReference type="ARBA" id="ARBA00023002"/>
    </source>
</evidence>
<dbReference type="Pfam" id="PF08031">
    <property type="entry name" value="BBE"/>
    <property type="match status" value="1"/>
</dbReference>
<evidence type="ECO:0000313" key="6">
    <source>
        <dbReference type="EMBL" id="KAH6898199.1"/>
    </source>
</evidence>
<name>A0A9P8WG39_9HYPO</name>
<reference evidence="6 7" key="1">
    <citation type="journal article" date="2021" name="Nat. Commun.">
        <title>Genetic determinants of endophytism in the Arabidopsis root mycobiome.</title>
        <authorList>
            <person name="Mesny F."/>
            <person name="Miyauchi S."/>
            <person name="Thiergart T."/>
            <person name="Pickel B."/>
            <person name="Atanasova L."/>
            <person name="Karlsson M."/>
            <person name="Huettel B."/>
            <person name="Barry K.W."/>
            <person name="Haridas S."/>
            <person name="Chen C."/>
            <person name="Bauer D."/>
            <person name="Andreopoulos W."/>
            <person name="Pangilinan J."/>
            <person name="LaButti K."/>
            <person name="Riley R."/>
            <person name="Lipzen A."/>
            <person name="Clum A."/>
            <person name="Drula E."/>
            <person name="Henrissat B."/>
            <person name="Kohler A."/>
            <person name="Grigoriev I.V."/>
            <person name="Martin F.M."/>
            <person name="Hacquard S."/>
        </authorList>
    </citation>
    <scope>NUCLEOTIDE SEQUENCE [LARGE SCALE GENOMIC DNA]</scope>
    <source>
        <strain evidence="6 7">MPI-CAGE-CH-0241</strain>
    </source>
</reference>
<dbReference type="EMBL" id="JAGPYM010000002">
    <property type="protein sequence ID" value="KAH6898199.1"/>
    <property type="molecule type" value="Genomic_DNA"/>
</dbReference>
<proteinExistence type="inferred from homology"/>
<dbReference type="InterPro" id="IPR012951">
    <property type="entry name" value="BBE"/>
</dbReference>
<evidence type="ECO:0000256" key="3">
    <source>
        <dbReference type="ARBA" id="ARBA00022827"/>
    </source>
</evidence>
<evidence type="ECO:0000313" key="7">
    <source>
        <dbReference type="Proteomes" id="UP000777438"/>
    </source>
</evidence>
<dbReference type="InterPro" id="IPR006093">
    <property type="entry name" value="Oxy_OxRdtase_FAD_BS"/>
</dbReference>
<dbReference type="InterPro" id="IPR036318">
    <property type="entry name" value="FAD-bd_PCMH-like_sf"/>
</dbReference>
<dbReference type="SUPFAM" id="SSF56176">
    <property type="entry name" value="FAD-binding/transporter-associated domain-like"/>
    <property type="match status" value="1"/>
</dbReference>
<dbReference type="Pfam" id="PF01565">
    <property type="entry name" value="FAD_binding_4"/>
    <property type="match status" value="1"/>
</dbReference>
<dbReference type="Gene3D" id="3.30.465.10">
    <property type="match status" value="1"/>
</dbReference>
<accession>A0A9P8WG39</accession>
<evidence type="ECO:0000259" key="5">
    <source>
        <dbReference type="PROSITE" id="PS51387"/>
    </source>
</evidence>
<keyword evidence="3" id="KW-0274">FAD</keyword>
<dbReference type="PROSITE" id="PS00862">
    <property type="entry name" value="OX2_COVAL_FAD"/>
    <property type="match status" value="1"/>
</dbReference>
<dbReference type="GO" id="GO:0016491">
    <property type="term" value="F:oxidoreductase activity"/>
    <property type="evidence" value="ECO:0007669"/>
    <property type="project" value="UniProtKB-KW"/>
</dbReference>
<dbReference type="InterPro" id="IPR016166">
    <property type="entry name" value="FAD-bd_PCMH"/>
</dbReference>
<dbReference type="Proteomes" id="UP000777438">
    <property type="component" value="Unassembled WGS sequence"/>
</dbReference>
<comment type="caution">
    <text evidence="6">The sequence shown here is derived from an EMBL/GenBank/DDBJ whole genome shotgun (WGS) entry which is preliminary data.</text>
</comment>
<sequence>MGSGQSSPAKACLDAICGNRTGCVAYPNNPLYQISWVKPYNLEIPVVPAAVLRPDNAQDVADAVKCAQENGIKVQAKSGGHSYGNFGLGGDGELAIDLVNLKGFGMNETTWQATVGGGMHLGELDQYLHKNGGRAMAHGTCPGVGIGGHATIGGLGPMSRMWGSALDHVVEVEVVTADGEIKRASETENNDLFWAIRGAGGSFGIVTEFVVKTHPEPGDVVEYTYSVSFGSQSEMASIYQQWQDLIGDPDMDRRFSSLFIAQRLGVLITGTFYGTEEEYTASGIPSKMPGGGKNGTGTGFQLKDWLGSLAHQAEMEFMYLSGLPSHFYSKSLTFREEDLLSDNTITDLFTYMDNEGDKSLLWAIIFNSEGGAMADTATEATAYPHRDKVMMYQSYGLGALGVPDKMRKYLDGVHEKIQGGAPEALSTYAGYIDTSIDREAAQKLYWAGQLPRLRMVKKKWDPEDVFRNPQSVEPAE</sequence>
<evidence type="ECO:0000256" key="1">
    <source>
        <dbReference type="ARBA" id="ARBA00005466"/>
    </source>
</evidence>
<keyword evidence="7" id="KW-1185">Reference proteome</keyword>
<dbReference type="InterPro" id="IPR016169">
    <property type="entry name" value="FAD-bd_PCMH_sub2"/>
</dbReference>
<dbReference type="AlphaFoldDB" id="A0A9P8WG39"/>
<dbReference type="GO" id="GO:0071949">
    <property type="term" value="F:FAD binding"/>
    <property type="evidence" value="ECO:0007669"/>
    <property type="project" value="InterPro"/>
</dbReference>